<evidence type="ECO:0000256" key="1">
    <source>
        <dbReference type="SAM" id="MobiDB-lite"/>
    </source>
</evidence>
<dbReference type="RefSeq" id="XP_012190049.1">
    <property type="nucleotide sequence ID" value="XM_012334659.1"/>
</dbReference>
<feature type="compositionally biased region" description="Polar residues" evidence="1">
    <location>
        <begin position="68"/>
        <end position="86"/>
    </location>
</feature>
<evidence type="ECO:0000313" key="3">
    <source>
        <dbReference type="Proteomes" id="UP000014071"/>
    </source>
</evidence>
<reference evidence="3" key="1">
    <citation type="journal article" date="2013" name="Genome Announc.">
        <title>Draft genome sequence of the basidiomycetous yeast-like fungus Pseudozyma hubeiensis SY62, which produces an abundant amount of the biosurfactant mannosylerythritol lipids.</title>
        <authorList>
            <person name="Konishi M."/>
            <person name="Hatada Y."/>
            <person name="Horiuchi J."/>
        </authorList>
    </citation>
    <scope>NUCLEOTIDE SEQUENCE [LARGE SCALE GENOMIC DNA]</scope>
    <source>
        <strain evidence="3">SY62</strain>
    </source>
</reference>
<evidence type="ECO:0000313" key="2">
    <source>
        <dbReference type="EMBL" id="GAC96462.1"/>
    </source>
</evidence>
<accession>R9P5F6</accession>
<dbReference type="Proteomes" id="UP000014071">
    <property type="component" value="Unassembled WGS sequence"/>
</dbReference>
<dbReference type="HOGENOM" id="CLU_1619773_0_0_1"/>
<dbReference type="GeneID" id="24109328"/>
<dbReference type="EMBL" id="DF238801">
    <property type="protein sequence ID" value="GAC96462.1"/>
    <property type="molecule type" value="Genomic_DNA"/>
</dbReference>
<sequence length="164" mass="17284">MPSERIVRSVDDDGLANYRTSVVYCKWDRHDRAERSQSSDIDGAASLNEGEWYRLAKSSSSSSSSSSRAPGSSRNEGQPGKSTSTLFGEEGPKAVRCLGGSSSVPFRAVISVGLSHALAITARSNWSMQLISNAVHSLDSRSAVECGPSCSGGSHVPRDGAATF</sequence>
<dbReference type="AlphaFoldDB" id="R9P5F6"/>
<proteinExistence type="predicted"/>
<keyword evidence="3" id="KW-1185">Reference proteome</keyword>
<protein>
    <submittedName>
        <fullName evidence="2">Uncharacterized protein</fullName>
    </submittedName>
</protein>
<feature type="region of interest" description="Disordered" evidence="1">
    <location>
        <begin position="57"/>
        <end position="89"/>
    </location>
</feature>
<organism evidence="2 3">
    <name type="scientific">Pseudozyma hubeiensis (strain SY62)</name>
    <name type="common">Yeast</name>
    <dbReference type="NCBI Taxonomy" id="1305764"/>
    <lineage>
        <taxon>Eukaryota</taxon>
        <taxon>Fungi</taxon>
        <taxon>Dikarya</taxon>
        <taxon>Basidiomycota</taxon>
        <taxon>Ustilaginomycotina</taxon>
        <taxon>Ustilaginomycetes</taxon>
        <taxon>Ustilaginales</taxon>
        <taxon>Ustilaginaceae</taxon>
        <taxon>Pseudozyma</taxon>
    </lineage>
</organism>
<feature type="compositionally biased region" description="Low complexity" evidence="1">
    <location>
        <begin position="58"/>
        <end position="67"/>
    </location>
</feature>
<gene>
    <name evidence="2" type="ORF">PHSY_004042</name>
</gene>
<name>R9P5F6_PSEHS</name>